<dbReference type="Proteomes" id="UP000663866">
    <property type="component" value="Unassembled WGS sequence"/>
</dbReference>
<dbReference type="EMBL" id="CAJOBG010095911">
    <property type="protein sequence ID" value="CAF4683424.1"/>
    <property type="molecule type" value="Genomic_DNA"/>
</dbReference>
<accession>A0A821HFU6</accession>
<name>A0A821HFU6_9BILA</name>
<dbReference type="AlphaFoldDB" id="A0A821HFU6"/>
<protein>
    <submittedName>
        <fullName evidence="1">Uncharacterized protein</fullName>
    </submittedName>
</protein>
<proteinExistence type="predicted"/>
<evidence type="ECO:0000313" key="1">
    <source>
        <dbReference type="EMBL" id="CAF4683424.1"/>
    </source>
</evidence>
<gene>
    <name evidence="1" type="ORF">OVN521_LOCUS47813</name>
</gene>
<reference evidence="1" key="1">
    <citation type="submission" date="2021-02" db="EMBL/GenBank/DDBJ databases">
        <authorList>
            <person name="Nowell W R."/>
        </authorList>
    </citation>
    <scope>NUCLEOTIDE SEQUENCE</scope>
</reference>
<comment type="caution">
    <text evidence="1">The sequence shown here is derived from an EMBL/GenBank/DDBJ whole genome shotgun (WGS) entry which is preliminary data.</text>
</comment>
<organism evidence="1 2">
    <name type="scientific">Rotaria magnacalcarata</name>
    <dbReference type="NCBI Taxonomy" id="392030"/>
    <lineage>
        <taxon>Eukaryota</taxon>
        <taxon>Metazoa</taxon>
        <taxon>Spiralia</taxon>
        <taxon>Gnathifera</taxon>
        <taxon>Rotifera</taxon>
        <taxon>Eurotatoria</taxon>
        <taxon>Bdelloidea</taxon>
        <taxon>Philodinida</taxon>
        <taxon>Philodinidae</taxon>
        <taxon>Rotaria</taxon>
    </lineage>
</organism>
<feature type="non-terminal residue" evidence="1">
    <location>
        <position position="1"/>
    </location>
</feature>
<evidence type="ECO:0000313" key="2">
    <source>
        <dbReference type="Proteomes" id="UP000663866"/>
    </source>
</evidence>
<keyword evidence="2" id="KW-1185">Reference proteome</keyword>
<sequence>TRLPINANSNGGNVASTTKEIAVNGSSISAGNKLESLCDMSSLEQFKRLHLTKLSSNDTVLSSTSSPTPK</sequence>